<keyword evidence="3 8" id="KW-0813">Transport</keyword>
<dbReference type="PANTHER" id="PTHR42929">
    <property type="entry name" value="INNER MEMBRANE ABC TRANSPORTER PERMEASE PROTEIN YDCU-RELATED-RELATED"/>
    <property type="match status" value="1"/>
</dbReference>
<keyword evidence="4" id="KW-1003">Cell membrane</keyword>
<dbReference type="InterPro" id="IPR035906">
    <property type="entry name" value="MetI-like_sf"/>
</dbReference>
<organism evidence="11 12">
    <name type="scientific">Nonomuraea salmonea</name>
    <dbReference type="NCBI Taxonomy" id="46181"/>
    <lineage>
        <taxon>Bacteria</taxon>
        <taxon>Bacillati</taxon>
        <taxon>Actinomycetota</taxon>
        <taxon>Actinomycetes</taxon>
        <taxon>Streptosporangiales</taxon>
        <taxon>Streptosporangiaceae</taxon>
        <taxon>Nonomuraea</taxon>
    </lineage>
</organism>
<keyword evidence="6 8" id="KW-1133">Transmembrane helix</keyword>
<feature type="transmembrane region" description="Helical" evidence="8">
    <location>
        <begin position="147"/>
        <end position="171"/>
    </location>
</feature>
<evidence type="ECO:0000256" key="8">
    <source>
        <dbReference type="RuleBase" id="RU363032"/>
    </source>
</evidence>
<keyword evidence="7 8" id="KW-0472">Membrane</keyword>
<feature type="transmembrane region" description="Helical" evidence="8">
    <location>
        <begin position="107"/>
        <end position="135"/>
    </location>
</feature>
<feature type="compositionally biased region" description="Low complexity" evidence="9">
    <location>
        <begin position="13"/>
        <end position="22"/>
    </location>
</feature>
<dbReference type="PROSITE" id="PS50928">
    <property type="entry name" value="ABC_TM1"/>
    <property type="match status" value="1"/>
</dbReference>
<reference evidence="11 12" key="1">
    <citation type="submission" date="2024-09" db="EMBL/GenBank/DDBJ databases">
        <authorList>
            <person name="Sun Q."/>
            <person name="Mori K."/>
        </authorList>
    </citation>
    <scope>NUCLEOTIDE SEQUENCE [LARGE SCALE GENOMIC DNA]</scope>
    <source>
        <strain evidence="11 12">JCM 3324</strain>
    </source>
</reference>
<evidence type="ECO:0000256" key="2">
    <source>
        <dbReference type="ARBA" id="ARBA00007069"/>
    </source>
</evidence>
<evidence type="ECO:0000256" key="1">
    <source>
        <dbReference type="ARBA" id="ARBA00004651"/>
    </source>
</evidence>
<evidence type="ECO:0000256" key="4">
    <source>
        <dbReference type="ARBA" id="ARBA00022475"/>
    </source>
</evidence>
<name>A0ABV5P0D9_9ACTN</name>
<gene>
    <name evidence="11" type="ORF">ACFFR3_41570</name>
</gene>
<feature type="transmembrane region" description="Helical" evidence="8">
    <location>
        <begin position="61"/>
        <end position="87"/>
    </location>
</feature>
<evidence type="ECO:0000256" key="6">
    <source>
        <dbReference type="ARBA" id="ARBA00022989"/>
    </source>
</evidence>
<dbReference type="Pfam" id="PF00528">
    <property type="entry name" value="BPD_transp_1"/>
    <property type="match status" value="1"/>
</dbReference>
<evidence type="ECO:0000256" key="7">
    <source>
        <dbReference type="ARBA" id="ARBA00023136"/>
    </source>
</evidence>
<evidence type="ECO:0000259" key="10">
    <source>
        <dbReference type="PROSITE" id="PS50928"/>
    </source>
</evidence>
<evidence type="ECO:0000256" key="9">
    <source>
        <dbReference type="SAM" id="MobiDB-lite"/>
    </source>
</evidence>
<keyword evidence="12" id="KW-1185">Reference proteome</keyword>
<dbReference type="InterPro" id="IPR000515">
    <property type="entry name" value="MetI-like"/>
</dbReference>
<keyword evidence="5 8" id="KW-0812">Transmembrane</keyword>
<evidence type="ECO:0000313" key="11">
    <source>
        <dbReference type="EMBL" id="MFB9476023.1"/>
    </source>
</evidence>
<feature type="transmembrane region" description="Helical" evidence="8">
    <location>
        <begin position="295"/>
        <end position="316"/>
    </location>
</feature>
<comment type="similarity">
    <text evidence="2">Belongs to the binding-protein-dependent transport system permease family. CysTW subfamily.</text>
</comment>
<sequence>MAAIGRVTGDQVTGAGTSATGGPATGGHGNGNPSTGGHGDGSGSGGSVRAAAARPLWRTGLLLALPAIAIFALLFVAPLFTLVANSFRTQTGAFTLDNYVRFLGDPFYRAVLWNTLKVAALTTAGCLLIGYPFALYMRGRSPRTRNWLALLLLSPLLISMVIRAYGWLVVLGPNGPVASVLKWLGITPPQLLYNDTAVLIGMVHVMLAYMVLPLMGSLDRIDPTLVPAARGLGASGWTCFWRITLPLSAPGMLAGAMIVFSLTASSFVTPAILGGPKVKLMPYFVYTQATVNLDWPYAAAIGFVLVVVTTGLLLGYSRLLRGRGGEVVFG</sequence>
<dbReference type="RefSeq" id="WP_345404429.1">
    <property type="nucleotide sequence ID" value="NZ_BAAAXS010000001.1"/>
</dbReference>
<dbReference type="CDD" id="cd06261">
    <property type="entry name" value="TM_PBP2"/>
    <property type="match status" value="1"/>
</dbReference>
<comment type="caution">
    <text evidence="11">The sequence shown here is derived from an EMBL/GenBank/DDBJ whole genome shotgun (WGS) entry which is preliminary data.</text>
</comment>
<evidence type="ECO:0000256" key="3">
    <source>
        <dbReference type="ARBA" id="ARBA00022448"/>
    </source>
</evidence>
<dbReference type="PANTHER" id="PTHR42929:SF5">
    <property type="entry name" value="ABC TRANSPORTER PERMEASE PROTEIN"/>
    <property type="match status" value="1"/>
</dbReference>
<proteinExistence type="inferred from homology"/>
<dbReference type="SUPFAM" id="SSF161098">
    <property type="entry name" value="MetI-like"/>
    <property type="match status" value="1"/>
</dbReference>
<feature type="domain" description="ABC transmembrane type-1" evidence="10">
    <location>
        <begin position="112"/>
        <end position="316"/>
    </location>
</feature>
<feature type="region of interest" description="Disordered" evidence="9">
    <location>
        <begin position="1"/>
        <end position="46"/>
    </location>
</feature>
<dbReference type="Gene3D" id="1.10.3720.10">
    <property type="entry name" value="MetI-like"/>
    <property type="match status" value="1"/>
</dbReference>
<feature type="transmembrane region" description="Helical" evidence="8">
    <location>
        <begin position="252"/>
        <end position="275"/>
    </location>
</feature>
<comment type="subcellular location">
    <subcellularLocation>
        <location evidence="1 8">Cell membrane</location>
        <topology evidence="1 8">Multi-pass membrane protein</topology>
    </subcellularLocation>
</comment>
<feature type="transmembrane region" description="Helical" evidence="8">
    <location>
        <begin position="191"/>
        <end position="212"/>
    </location>
</feature>
<evidence type="ECO:0000313" key="12">
    <source>
        <dbReference type="Proteomes" id="UP001589568"/>
    </source>
</evidence>
<accession>A0ABV5P0D9</accession>
<evidence type="ECO:0000256" key="5">
    <source>
        <dbReference type="ARBA" id="ARBA00022692"/>
    </source>
</evidence>
<feature type="compositionally biased region" description="Gly residues" evidence="9">
    <location>
        <begin position="23"/>
        <end position="46"/>
    </location>
</feature>
<protein>
    <submittedName>
        <fullName evidence="11">ABC transporter permease</fullName>
    </submittedName>
</protein>
<dbReference type="Proteomes" id="UP001589568">
    <property type="component" value="Unassembled WGS sequence"/>
</dbReference>
<dbReference type="EMBL" id="JBHMCF010000046">
    <property type="protein sequence ID" value="MFB9476023.1"/>
    <property type="molecule type" value="Genomic_DNA"/>
</dbReference>